<proteinExistence type="predicted"/>
<feature type="signal peptide" evidence="1">
    <location>
        <begin position="1"/>
        <end position="18"/>
    </location>
</feature>
<evidence type="ECO:0000313" key="3">
    <source>
        <dbReference type="Proteomes" id="UP000070444"/>
    </source>
</evidence>
<gene>
    <name evidence="2" type="ORF">CONCODRAFT_5658</name>
</gene>
<reference evidence="2 3" key="1">
    <citation type="journal article" date="2015" name="Genome Biol. Evol.">
        <title>Phylogenomic analyses indicate that early fungi evolved digesting cell walls of algal ancestors of land plants.</title>
        <authorList>
            <person name="Chang Y."/>
            <person name="Wang S."/>
            <person name="Sekimoto S."/>
            <person name="Aerts A.L."/>
            <person name="Choi C."/>
            <person name="Clum A."/>
            <person name="LaButti K.M."/>
            <person name="Lindquist E.A."/>
            <person name="Yee Ngan C."/>
            <person name="Ohm R.A."/>
            <person name="Salamov A.A."/>
            <person name="Grigoriev I.V."/>
            <person name="Spatafora J.W."/>
            <person name="Berbee M.L."/>
        </authorList>
    </citation>
    <scope>NUCLEOTIDE SEQUENCE [LARGE SCALE GENOMIC DNA]</scope>
    <source>
        <strain evidence="2 3">NRRL 28638</strain>
    </source>
</reference>
<name>A0A137P9J7_CONC2</name>
<keyword evidence="1" id="KW-0732">Signal</keyword>
<accession>A0A137P9J7</accession>
<dbReference type="EMBL" id="KQ964470">
    <property type="protein sequence ID" value="KXN71673.1"/>
    <property type="molecule type" value="Genomic_DNA"/>
</dbReference>
<evidence type="ECO:0000313" key="2">
    <source>
        <dbReference type="EMBL" id="KXN71673.1"/>
    </source>
</evidence>
<evidence type="ECO:0000256" key="1">
    <source>
        <dbReference type="SAM" id="SignalP"/>
    </source>
</evidence>
<keyword evidence="3" id="KW-1185">Reference proteome</keyword>
<protein>
    <submittedName>
        <fullName evidence="2">Uncharacterized protein</fullName>
    </submittedName>
</protein>
<feature type="chain" id="PRO_5007294540" evidence="1">
    <location>
        <begin position="19"/>
        <end position="178"/>
    </location>
</feature>
<sequence>MISKFYICLLALPIFISSKTFSDNKSALPVAGVDSCKIENNPNNKCKGYCPPCWLKNKDSTYSCYEYTSNTYQCPSWDGMENIGHNSPMAQWPIFRNLKCSPLGDKSREMRASSYQALPCWKFQYSDQSFHCFEYDNFSCPKWQNVVDIRLMREDYILNHQANVIIESKLDIFGNSSI</sequence>
<dbReference type="Proteomes" id="UP000070444">
    <property type="component" value="Unassembled WGS sequence"/>
</dbReference>
<organism evidence="2 3">
    <name type="scientific">Conidiobolus coronatus (strain ATCC 28846 / CBS 209.66 / NRRL 28638)</name>
    <name type="common">Delacroixia coronata</name>
    <dbReference type="NCBI Taxonomy" id="796925"/>
    <lineage>
        <taxon>Eukaryota</taxon>
        <taxon>Fungi</taxon>
        <taxon>Fungi incertae sedis</taxon>
        <taxon>Zoopagomycota</taxon>
        <taxon>Entomophthoromycotina</taxon>
        <taxon>Entomophthoromycetes</taxon>
        <taxon>Entomophthorales</taxon>
        <taxon>Ancylistaceae</taxon>
        <taxon>Conidiobolus</taxon>
    </lineage>
</organism>
<dbReference type="AlphaFoldDB" id="A0A137P9J7"/>